<accession>A0ACD0NNH3</accession>
<sequence>MVPRLTCPRARLDFLAPSSSTSSCLKGGATVPTRRSISTSTISCTNPWTRSSSSNPSSRSTTSSSLPTLNRMSSPPQTDASRPARNQPNHDLHRPSLTKFSTTPRRKEVGGSKPPYQKIGQATFEQAMRDAKKRSPPEQRWSNRTLIMLSTTVGAITFMIGMNQGYKAGKNNALEEVALGKASPPSPPPPQNVTPGSLECSPSDPDLPLSTSSVDILDKRPSSRSNRTTPDSDGCHLSEMVQYHCELEPNRIVCRPIDRIFRK</sequence>
<dbReference type="Proteomes" id="UP000245626">
    <property type="component" value="Unassembled WGS sequence"/>
</dbReference>
<evidence type="ECO:0000313" key="1">
    <source>
        <dbReference type="EMBL" id="PWN47319.1"/>
    </source>
</evidence>
<gene>
    <name evidence="1" type="ORF">IE53DRAFT_371551</name>
</gene>
<reference evidence="1 2" key="1">
    <citation type="journal article" date="2018" name="Mol. Biol. Evol.">
        <title>Broad Genomic Sampling Reveals a Smut Pathogenic Ancestry of the Fungal Clade Ustilaginomycotina.</title>
        <authorList>
            <person name="Kijpornyongpan T."/>
            <person name="Mondo S.J."/>
            <person name="Barry K."/>
            <person name="Sandor L."/>
            <person name="Lee J."/>
            <person name="Lipzen A."/>
            <person name="Pangilinan J."/>
            <person name="LaButti K."/>
            <person name="Hainaut M."/>
            <person name="Henrissat B."/>
            <person name="Grigoriev I.V."/>
            <person name="Spatafora J.W."/>
            <person name="Aime M.C."/>
        </authorList>
    </citation>
    <scope>NUCLEOTIDE SEQUENCE [LARGE SCALE GENOMIC DNA]</scope>
    <source>
        <strain evidence="1 2">SA 807</strain>
    </source>
</reference>
<dbReference type="EMBL" id="KZ820466">
    <property type="protein sequence ID" value="PWN47319.1"/>
    <property type="molecule type" value="Genomic_DNA"/>
</dbReference>
<name>A0ACD0NNH3_9BASI</name>
<protein>
    <submittedName>
        <fullName evidence="1">Uncharacterized protein</fullName>
    </submittedName>
</protein>
<keyword evidence="2" id="KW-1185">Reference proteome</keyword>
<organism evidence="1 2">
    <name type="scientific">Violaceomyces palustris</name>
    <dbReference type="NCBI Taxonomy" id="1673888"/>
    <lineage>
        <taxon>Eukaryota</taxon>
        <taxon>Fungi</taxon>
        <taxon>Dikarya</taxon>
        <taxon>Basidiomycota</taxon>
        <taxon>Ustilaginomycotina</taxon>
        <taxon>Ustilaginomycetes</taxon>
        <taxon>Violaceomycetales</taxon>
        <taxon>Violaceomycetaceae</taxon>
        <taxon>Violaceomyces</taxon>
    </lineage>
</organism>
<evidence type="ECO:0000313" key="2">
    <source>
        <dbReference type="Proteomes" id="UP000245626"/>
    </source>
</evidence>
<proteinExistence type="predicted"/>